<protein>
    <submittedName>
        <fullName evidence="2">Uncharacterized protein</fullName>
    </submittedName>
</protein>
<feature type="transmembrane region" description="Helical" evidence="1">
    <location>
        <begin position="353"/>
        <end position="374"/>
    </location>
</feature>
<evidence type="ECO:0000313" key="2">
    <source>
        <dbReference type="EMBL" id="SDY14096.1"/>
    </source>
</evidence>
<feature type="transmembrane region" description="Helical" evidence="1">
    <location>
        <begin position="381"/>
        <end position="403"/>
    </location>
</feature>
<feature type="transmembrane region" description="Helical" evidence="1">
    <location>
        <begin position="57"/>
        <end position="80"/>
    </location>
</feature>
<sequence>MNQPPIKVPKIRINAEHQRLLWLNFSPALIFGIMTLYAFFIFWGYNSDNFRANPSQFFNYLFIVGNIAYIISNFVLIILIKRSISSDIKSHVWDQLRMSSLSAWQMTWTRLITAPVLAWISILVSTTLISIGIIYGDSRFSDFFSSPLLQWSLYILHSWMIASIFLINYLQFNRSQSEWQGSLLHCILLYLVINTFIVGNMLHLGKQLLSLIDSDAGLISLNSNPLLGLFIIFAIYISLGVWQSSAYKLHLKSSNLYWFISTLLLPIILWTYQSLWFVNVQSLLFYMTLIYGIAIIFSLSIQDNRISTLKYAFKLIQQKHWQQAIKILPIWMPLFSIYLLLLIPYGLMTAKVTGHYIDSLIFLICYGLIILVTIKISKHYNAITLALVWFLILKFIFTIFINIF</sequence>
<keyword evidence="1" id="KW-0472">Membrane</keyword>
<proteinExistence type="predicted"/>
<dbReference type="AlphaFoldDB" id="A0A1H3HF05"/>
<dbReference type="Proteomes" id="UP000199035">
    <property type="component" value="Unassembled WGS sequence"/>
</dbReference>
<name>A0A1H3HF05_9GAMM</name>
<feature type="transmembrane region" description="Helical" evidence="1">
    <location>
        <begin position="327"/>
        <end position="347"/>
    </location>
</feature>
<dbReference type="RefSeq" id="WP_092688190.1">
    <property type="nucleotide sequence ID" value="NZ_FNPK01000004.1"/>
</dbReference>
<feature type="transmembrane region" description="Helical" evidence="1">
    <location>
        <begin position="283"/>
        <end position="301"/>
    </location>
</feature>
<evidence type="ECO:0000256" key="1">
    <source>
        <dbReference type="SAM" id="Phobius"/>
    </source>
</evidence>
<keyword evidence="3" id="KW-1185">Reference proteome</keyword>
<feature type="transmembrane region" description="Helical" evidence="1">
    <location>
        <begin position="21"/>
        <end position="45"/>
    </location>
</feature>
<feature type="transmembrane region" description="Helical" evidence="1">
    <location>
        <begin position="116"/>
        <end position="136"/>
    </location>
</feature>
<evidence type="ECO:0000313" key="3">
    <source>
        <dbReference type="Proteomes" id="UP000199035"/>
    </source>
</evidence>
<dbReference type="EMBL" id="FNPK01000004">
    <property type="protein sequence ID" value="SDY14096.1"/>
    <property type="molecule type" value="Genomic_DNA"/>
</dbReference>
<keyword evidence="1" id="KW-1133">Transmembrane helix</keyword>
<feature type="transmembrane region" description="Helical" evidence="1">
    <location>
        <begin position="256"/>
        <end position="277"/>
    </location>
</feature>
<feature type="transmembrane region" description="Helical" evidence="1">
    <location>
        <begin position="225"/>
        <end position="244"/>
    </location>
</feature>
<gene>
    <name evidence="2" type="ORF">SAMN05421643_10464</name>
</gene>
<reference evidence="3" key="1">
    <citation type="submission" date="2016-10" db="EMBL/GenBank/DDBJ databases">
        <authorList>
            <person name="Varghese N."/>
            <person name="Submissions S."/>
        </authorList>
    </citation>
    <scope>NUCLEOTIDE SEQUENCE [LARGE SCALE GENOMIC DNA]</scope>
    <source>
        <strain evidence="3">ANC 5109</strain>
    </source>
</reference>
<feature type="transmembrane region" description="Helical" evidence="1">
    <location>
        <begin position="148"/>
        <end position="170"/>
    </location>
</feature>
<organism evidence="2 3">
    <name type="scientific">Acinetobacter kyonggiensis</name>
    <dbReference type="NCBI Taxonomy" id="595670"/>
    <lineage>
        <taxon>Bacteria</taxon>
        <taxon>Pseudomonadati</taxon>
        <taxon>Pseudomonadota</taxon>
        <taxon>Gammaproteobacteria</taxon>
        <taxon>Moraxellales</taxon>
        <taxon>Moraxellaceae</taxon>
        <taxon>Acinetobacter</taxon>
    </lineage>
</organism>
<accession>A0A1H3HF05</accession>
<keyword evidence="1" id="KW-0812">Transmembrane</keyword>
<feature type="transmembrane region" description="Helical" evidence="1">
    <location>
        <begin position="182"/>
        <end position="205"/>
    </location>
</feature>